<evidence type="ECO:0000313" key="2">
    <source>
        <dbReference type="EMBL" id="EAX87452.1"/>
    </source>
</evidence>
<proteinExistence type="predicted"/>
<reference evidence="2" key="2">
    <citation type="journal article" date="2007" name="Science">
        <title>Draft genome sequence of the sexually transmitted pathogen Trichomonas vaginalis.</title>
        <authorList>
            <person name="Carlton J.M."/>
            <person name="Hirt R.P."/>
            <person name="Silva J.C."/>
            <person name="Delcher A.L."/>
            <person name="Schatz M."/>
            <person name="Zhao Q."/>
            <person name="Wortman J.R."/>
            <person name="Bidwell S.L."/>
            <person name="Alsmark U.C.M."/>
            <person name="Besteiro S."/>
            <person name="Sicheritz-Ponten T."/>
            <person name="Noel C.J."/>
            <person name="Dacks J.B."/>
            <person name="Foster P.G."/>
            <person name="Simillion C."/>
            <person name="Van de Peer Y."/>
            <person name="Miranda-Saavedra D."/>
            <person name="Barton G.J."/>
            <person name="Westrop G.D."/>
            <person name="Mueller S."/>
            <person name="Dessi D."/>
            <person name="Fiori P.L."/>
            <person name="Ren Q."/>
            <person name="Paulsen I."/>
            <person name="Zhang H."/>
            <person name="Bastida-Corcuera F.D."/>
            <person name="Simoes-Barbosa A."/>
            <person name="Brown M.T."/>
            <person name="Hayes R.D."/>
            <person name="Mukherjee M."/>
            <person name="Okumura C.Y."/>
            <person name="Schneider R."/>
            <person name="Smith A.J."/>
            <person name="Vanacova S."/>
            <person name="Villalvazo M."/>
            <person name="Haas B.J."/>
            <person name="Pertea M."/>
            <person name="Feldblyum T.V."/>
            <person name="Utterback T.R."/>
            <person name="Shu C.L."/>
            <person name="Osoegawa K."/>
            <person name="de Jong P.J."/>
            <person name="Hrdy I."/>
            <person name="Horvathova L."/>
            <person name="Zubacova Z."/>
            <person name="Dolezal P."/>
            <person name="Malik S.B."/>
            <person name="Logsdon J.M. Jr."/>
            <person name="Henze K."/>
            <person name="Gupta A."/>
            <person name="Wang C.C."/>
            <person name="Dunne R.L."/>
            <person name="Upcroft J.A."/>
            <person name="Upcroft P."/>
            <person name="White O."/>
            <person name="Salzberg S.L."/>
            <person name="Tang P."/>
            <person name="Chiu C.-H."/>
            <person name="Lee Y.-S."/>
            <person name="Embley T.M."/>
            <person name="Coombs G.H."/>
            <person name="Mottram J.C."/>
            <person name="Tachezy J."/>
            <person name="Fraser-Liggett C.M."/>
            <person name="Johnson P.J."/>
        </authorList>
    </citation>
    <scope>NUCLEOTIDE SEQUENCE [LARGE SCALE GENOMIC DNA]</scope>
    <source>
        <strain evidence="2">G3</strain>
    </source>
</reference>
<dbReference type="AlphaFoldDB" id="A2G5W7"/>
<dbReference type="VEuPathDB" id="TrichDB:TVAG_358580"/>
<accession>A2G5W7</accession>
<reference evidence="2" key="1">
    <citation type="submission" date="2006-10" db="EMBL/GenBank/DDBJ databases">
        <authorList>
            <person name="Amadeo P."/>
            <person name="Zhao Q."/>
            <person name="Wortman J."/>
            <person name="Fraser-Liggett C."/>
            <person name="Carlton J."/>
        </authorList>
    </citation>
    <scope>NUCLEOTIDE SEQUENCE</scope>
    <source>
        <strain evidence="2">G3</strain>
    </source>
</reference>
<dbReference type="KEGG" id="tva:4745104"/>
<dbReference type="RefSeq" id="XP_001300382.1">
    <property type="nucleotide sequence ID" value="XM_001300381.1"/>
</dbReference>
<keyword evidence="3" id="KW-1185">Reference proteome</keyword>
<gene>
    <name evidence="2" type="ORF">TVAG_358580</name>
</gene>
<evidence type="ECO:0000259" key="1">
    <source>
        <dbReference type="Pfam" id="PF04577"/>
    </source>
</evidence>
<dbReference type="EMBL" id="DS114450">
    <property type="protein sequence ID" value="EAX87452.1"/>
    <property type="molecule type" value="Genomic_DNA"/>
</dbReference>
<organism evidence="2 3">
    <name type="scientific">Trichomonas vaginalis (strain ATCC PRA-98 / G3)</name>
    <dbReference type="NCBI Taxonomy" id="412133"/>
    <lineage>
        <taxon>Eukaryota</taxon>
        <taxon>Metamonada</taxon>
        <taxon>Parabasalia</taxon>
        <taxon>Trichomonadida</taxon>
        <taxon>Trichomonadidae</taxon>
        <taxon>Trichomonas</taxon>
    </lineage>
</organism>
<feature type="domain" description="Glycosyltransferase 61 catalytic" evidence="1">
    <location>
        <begin position="17"/>
        <end position="192"/>
    </location>
</feature>
<sequence length="283" mass="32567">MIGYRKAIIGTSSSFQYGHFINDMLCSLILVPPSYFIDSVIFVNFNVTTAKVYLKCLGIPYSEVFQLTNDWHYVSEAYFLRSKEVTNSLNVEGLPNLQKRFFKYLNLSDIASTKYRILNKKDGLWGRINNIEELTSLIQKTYPQYDFQRLDDSTPNSIYSISKALAEIKLLVTCGGSMVFNSIFMHKNTGIVICGSEIIDYPDTNLGYSLDIWMIYITSLFYHGRITDEDYNIKPVVTAVSYMLYAFENLKFPADAFNDYSYAYNIANITIMAQEEQKSFGRF</sequence>
<dbReference type="GO" id="GO:0016757">
    <property type="term" value="F:glycosyltransferase activity"/>
    <property type="evidence" value="ECO:0000318"/>
    <property type="project" value="GO_Central"/>
</dbReference>
<evidence type="ECO:0000313" key="3">
    <source>
        <dbReference type="Proteomes" id="UP000001542"/>
    </source>
</evidence>
<protein>
    <recommendedName>
        <fullName evidence="1">Glycosyltransferase 61 catalytic domain-containing protein</fullName>
    </recommendedName>
</protein>
<dbReference type="InterPro" id="IPR049625">
    <property type="entry name" value="Glyco_transf_61_cat"/>
</dbReference>
<dbReference type="Pfam" id="PF04577">
    <property type="entry name" value="Glyco_transf_61"/>
    <property type="match status" value="1"/>
</dbReference>
<name>A2G5W7_TRIV3</name>
<dbReference type="Proteomes" id="UP000001542">
    <property type="component" value="Unassembled WGS sequence"/>
</dbReference>
<dbReference type="InParanoid" id="A2G5W7"/>
<dbReference type="VEuPathDB" id="TrichDB:TVAGG3_1048330"/>